<dbReference type="AlphaFoldDB" id="A0A830GFR3"/>
<gene>
    <name evidence="1" type="ORF">GCM10009030_00110</name>
</gene>
<comment type="caution">
    <text evidence="1">The sequence shown here is derived from an EMBL/GenBank/DDBJ whole genome shotgun (WGS) entry which is preliminary data.</text>
</comment>
<accession>A0A830GFR3</accession>
<sequence>MTETLPPLHVGDRVEDRGDNGATMVVVGKQLGAAGAYDVDGWGTVADYNQDYPSDDDVIEVVFPERTTADVDRLERYAYPRSRLALVEPIHDCDGGEEGED</sequence>
<dbReference type="Proteomes" id="UP000605784">
    <property type="component" value="Unassembled WGS sequence"/>
</dbReference>
<reference evidence="1" key="2">
    <citation type="submission" date="2020-09" db="EMBL/GenBank/DDBJ databases">
        <authorList>
            <person name="Sun Q."/>
            <person name="Ohkuma M."/>
        </authorList>
    </citation>
    <scope>NUCLEOTIDE SEQUENCE</scope>
    <source>
        <strain evidence="1">JCM 17820</strain>
    </source>
</reference>
<dbReference type="EMBL" id="BMOU01000001">
    <property type="protein sequence ID" value="GGN84456.1"/>
    <property type="molecule type" value="Genomic_DNA"/>
</dbReference>
<reference evidence="1" key="1">
    <citation type="journal article" date="2014" name="Int. J. Syst. Evol. Microbiol.">
        <title>Complete genome sequence of Corynebacterium casei LMG S-19264T (=DSM 44701T), isolated from a smear-ripened cheese.</title>
        <authorList>
            <consortium name="US DOE Joint Genome Institute (JGI-PGF)"/>
            <person name="Walter F."/>
            <person name="Albersmeier A."/>
            <person name="Kalinowski J."/>
            <person name="Ruckert C."/>
        </authorList>
    </citation>
    <scope>NUCLEOTIDE SEQUENCE</scope>
    <source>
        <strain evidence="1">JCM 17820</strain>
    </source>
</reference>
<name>A0A830GFR3_9EURY</name>
<organism evidence="1 2">
    <name type="scientific">Haloarcula pellucida</name>
    <dbReference type="NCBI Taxonomy" id="1427151"/>
    <lineage>
        <taxon>Archaea</taxon>
        <taxon>Methanobacteriati</taxon>
        <taxon>Methanobacteriota</taxon>
        <taxon>Stenosarchaea group</taxon>
        <taxon>Halobacteria</taxon>
        <taxon>Halobacteriales</taxon>
        <taxon>Haloarculaceae</taxon>
        <taxon>Haloarcula</taxon>
    </lineage>
</organism>
<protein>
    <submittedName>
        <fullName evidence="1">Uncharacterized protein</fullName>
    </submittedName>
</protein>
<proteinExistence type="predicted"/>
<evidence type="ECO:0000313" key="1">
    <source>
        <dbReference type="EMBL" id="GGN84456.1"/>
    </source>
</evidence>
<keyword evidence="2" id="KW-1185">Reference proteome</keyword>
<evidence type="ECO:0000313" key="2">
    <source>
        <dbReference type="Proteomes" id="UP000605784"/>
    </source>
</evidence>
<dbReference type="RefSeq" id="WP_188993386.1">
    <property type="nucleotide sequence ID" value="NZ_BMOU01000001.1"/>
</dbReference>